<gene>
    <name evidence="1" type="ORF">PS925_00841</name>
</gene>
<evidence type="ECO:0000313" key="2">
    <source>
        <dbReference type="Proteomes" id="UP000412311"/>
    </source>
</evidence>
<dbReference type="AlphaFoldDB" id="A0A5E7SG10"/>
<name>A0A5E7SG10_PSEFL</name>
<sequence>MLRDQPGSQWISTYRIALNPIHCVSLNPTALNLITRQLFNQRSMLWELLREFLPITQFHIGKIKSWRNGFADQPKSVFAFEQPRSFP</sequence>
<dbReference type="Proteomes" id="UP000412311">
    <property type="component" value="Unassembled WGS sequence"/>
</dbReference>
<evidence type="ECO:0000313" key="1">
    <source>
        <dbReference type="EMBL" id="VVP85014.1"/>
    </source>
</evidence>
<accession>A0A5E7SG10</accession>
<proteinExistence type="predicted"/>
<organism evidence="1 2">
    <name type="scientific">Pseudomonas fluorescens</name>
    <dbReference type="NCBI Taxonomy" id="294"/>
    <lineage>
        <taxon>Bacteria</taxon>
        <taxon>Pseudomonadati</taxon>
        <taxon>Pseudomonadota</taxon>
        <taxon>Gammaproteobacteria</taxon>
        <taxon>Pseudomonadales</taxon>
        <taxon>Pseudomonadaceae</taxon>
        <taxon>Pseudomonas</taxon>
    </lineage>
</organism>
<dbReference type="EMBL" id="CABVJG010000002">
    <property type="protein sequence ID" value="VVP85014.1"/>
    <property type="molecule type" value="Genomic_DNA"/>
</dbReference>
<protein>
    <submittedName>
        <fullName evidence="1">Uncharacterized protein</fullName>
    </submittedName>
</protein>
<reference evidence="1 2" key="1">
    <citation type="submission" date="2019-09" db="EMBL/GenBank/DDBJ databases">
        <authorList>
            <person name="Chandra G."/>
            <person name="Truman W A."/>
        </authorList>
    </citation>
    <scope>NUCLEOTIDE SEQUENCE [LARGE SCALE GENOMIC DNA]</scope>
    <source>
        <strain evidence="1">PS925</strain>
    </source>
</reference>